<gene>
    <name evidence="1" type="ORF">KKC1_12750</name>
</gene>
<dbReference type="EMBL" id="BDGJ01000058">
    <property type="protein sequence ID" value="GAW92116.1"/>
    <property type="molecule type" value="Genomic_DNA"/>
</dbReference>
<dbReference type="Pfam" id="PF14035">
    <property type="entry name" value="YlzJ"/>
    <property type="match status" value="1"/>
</dbReference>
<name>A0A1Z5HRG8_9FIRM</name>
<proteinExistence type="predicted"/>
<protein>
    <recommendedName>
        <fullName evidence="3">YlzJ-like protein</fullName>
    </recommendedName>
</protein>
<accession>A0A1Z5HRG8</accession>
<comment type="caution">
    <text evidence="1">The sequence shown here is derived from an EMBL/GenBank/DDBJ whole genome shotgun (WGS) entry which is preliminary data.</text>
</comment>
<dbReference type="OrthoDB" id="1683573at2"/>
<evidence type="ECO:0000313" key="2">
    <source>
        <dbReference type="Proteomes" id="UP000197032"/>
    </source>
</evidence>
<reference evidence="2" key="1">
    <citation type="journal article" date="2017" name="Appl. Environ. Microbiol.">
        <title>Genomic analysis of Calderihabitans maritimus KKC1, a thermophilic hydrogenogenic carboxydotrophic bacterium isolated from marine sediment.</title>
        <authorList>
            <person name="Omae K."/>
            <person name="Yoneda Y."/>
            <person name="Fukuyama Y."/>
            <person name="Yoshida T."/>
            <person name="Sako Y."/>
        </authorList>
    </citation>
    <scope>NUCLEOTIDE SEQUENCE [LARGE SCALE GENOMIC DNA]</scope>
    <source>
        <strain evidence="2">KKC1</strain>
    </source>
</reference>
<evidence type="ECO:0008006" key="3">
    <source>
        <dbReference type="Google" id="ProtNLM"/>
    </source>
</evidence>
<dbReference type="Proteomes" id="UP000197032">
    <property type="component" value="Unassembled WGS sequence"/>
</dbReference>
<keyword evidence="2" id="KW-1185">Reference proteome</keyword>
<organism evidence="1 2">
    <name type="scientific">Calderihabitans maritimus</name>
    <dbReference type="NCBI Taxonomy" id="1246530"/>
    <lineage>
        <taxon>Bacteria</taxon>
        <taxon>Bacillati</taxon>
        <taxon>Bacillota</taxon>
        <taxon>Clostridia</taxon>
        <taxon>Neomoorellales</taxon>
        <taxon>Calderihabitantaceae</taxon>
        <taxon>Calderihabitans</taxon>
    </lineage>
</organism>
<sequence>MLLYTPLPLEQVLEGYDKERRFQEIECQGAKILVEPIDLTRGRILRIFATDPRMYLNPQYEPGSMVEFVPYPEEAGI</sequence>
<dbReference type="AlphaFoldDB" id="A0A1Z5HRG8"/>
<dbReference type="InterPro" id="IPR025619">
    <property type="entry name" value="YlzJ"/>
</dbReference>
<dbReference type="RefSeq" id="WP_088553532.1">
    <property type="nucleotide sequence ID" value="NZ_BDGJ01000058.1"/>
</dbReference>
<evidence type="ECO:0000313" key="1">
    <source>
        <dbReference type="EMBL" id="GAW92116.1"/>
    </source>
</evidence>